<feature type="domain" description="Bacterial type II secretion system protein E" evidence="2">
    <location>
        <begin position="2"/>
        <end position="180"/>
    </location>
</feature>
<dbReference type="PANTHER" id="PTHR30486:SF6">
    <property type="entry name" value="TYPE IV PILUS RETRACTATION ATPASE PILT"/>
    <property type="match status" value="1"/>
</dbReference>
<dbReference type="PANTHER" id="PTHR30486">
    <property type="entry name" value="TWITCHING MOTILITY PROTEIN PILT"/>
    <property type="match status" value="1"/>
</dbReference>
<organism evidence="3 4">
    <name type="scientific">Candidatus Desulfosporosinus infrequens</name>
    <dbReference type="NCBI Taxonomy" id="2043169"/>
    <lineage>
        <taxon>Bacteria</taxon>
        <taxon>Bacillati</taxon>
        <taxon>Bacillota</taxon>
        <taxon>Clostridia</taxon>
        <taxon>Eubacteriales</taxon>
        <taxon>Desulfitobacteriaceae</taxon>
        <taxon>Desulfosporosinus</taxon>
    </lineage>
</organism>
<dbReference type="Proteomes" id="UP000238916">
    <property type="component" value="Unassembled WGS sequence"/>
</dbReference>
<sequence>MDKLDCLERAELPDGARLSVTWPPVVRVPVFCIRKAPDTSKRYTSQSFIKTGAATEDMMELSGILVKGLCNEVALGATGSSKTTFNRIVIEEHTQKERVFGIGDSRELNPIHPHYIAMQTVPRNEKPIGCDELIAQVLTMRPDRIIMEEMRNSVEAGGFIKIISHGHDGALGSGHAKNPYNFMNLMVVWMQENGMKVEEHFIRQMLHDALDWLVFFKRLKDGNRKVMSMWEVLPYEKDNDGFNRLFYYDVEQKKHIQCGKLTERTYQRCLENDIVIPEKYVKRTKGVVHA</sequence>
<dbReference type="EMBL" id="OMOF01000834">
    <property type="protein sequence ID" value="SPF55723.1"/>
    <property type="molecule type" value="Genomic_DNA"/>
</dbReference>
<dbReference type="AlphaFoldDB" id="A0A2U3LUV6"/>
<comment type="similarity">
    <text evidence="1">Belongs to the GSP E family.</text>
</comment>
<dbReference type="GO" id="GO:0016887">
    <property type="term" value="F:ATP hydrolysis activity"/>
    <property type="evidence" value="ECO:0007669"/>
    <property type="project" value="InterPro"/>
</dbReference>
<evidence type="ECO:0000313" key="4">
    <source>
        <dbReference type="Proteomes" id="UP000238916"/>
    </source>
</evidence>
<dbReference type="SUPFAM" id="SSF52540">
    <property type="entry name" value="P-loop containing nucleoside triphosphate hydrolases"/>
    <property type="match status" value="1"/>
</dbReference>
<protein>
    <submittedName>
        <fullName evidence="3">Flp pilus assembly protein, ATPase CpaF</fullName>
    </submittedName>
</protein>
<dbReference type="InterPro" id="IPR001482">
    <property type="entry name" value="T2SS/T4SS_dom"/>
</dbReference>
<dbReference type="InterPro" id="IPR050921">
    <property type="entry name" value="T4SS_GSP_E_ATPase"/>
</dbReference>
<proteinExistence type="inferred from homology"/>
<evidence type="ECO:0000313" key="3">
    <source>
        <dbReference type="EMBL" id="SPF55723.1"/>
    </source>
</evidence>
<accession>A0A2U3LUV6</accession>
<gene>
    <name evidence="3" type="ORF">SBF1_850002</name>
</gene>
<evidence type="ECO:0000259" key="2">
    <source>
        <dbReference type="Pfam" id="PF00437"/>
    </source>
</evidence>
<reference evidence="4" key="1">
    <citation type="submission" date="2018-02" db="EMBL/GenBank/DDBJ databases">
        <authorList>
            <person name="Hausmann B."/>
        </authorList>
    </citation>
    <scope>NUCLEOTIDE SEQUENCE [LARGE SCALE GENOMIC DNA]</scope>
    <source>
        <strain evidence="4">Peat soil MAG SbF1</strain>
    </source>
</reference>
<dbReference type="Gene3D" id="3.40.50.300">
    <property type="entry name" value="P-loop containing nucleotide triphosphate hydrolases"/>
    <property type="match status" value="1"/>
</dbReference>
<evidence type="ECO:0000256" key="1">
    <source>
        <dbReference type="ARBA" id="ARBA00006611"/>
    </source>
</evidence>
<dbReference type="Pfam" id="PF00437">
    <property type="entry name" value="T2SSE"/>
    <property type="match status" value="1"/>
</dbReference>
<dbReference type="InterPro" id="IPR027417">
    <property type="entry name" value="P-loop_NTPase"/>
</dbReference>
<name>A0A2U3LUV6_9FIRM</name>